<organism evidence="2 3">
    <name type="scientific">Yarrowia lipolytica</name>
    <name type="common">Candida lipolytica</name>
    <dbReference type="NCBI Taxonomy" id="4952"/>
    <lineage>
        <taxon>Eukaryota</taxon>
        <taxon>Fungi</taxon>
        <taxon>Dikarya</taxon>
        <taxon>Ascomycota</taxon>
        <taxon>Saccharomycotina</taxon>
        <taxon>Dipodascomycetes</taxon>
        <taxon>Dipodascales</taxon>
        <taxon>Dipodascales incertae sedis</taxon>
        <taxon>Yarrowia</taxon>
    </lineage>
</organism>
<dbReference type="GeneID" id="2912037"/>
<dbReference type="EMBL" id="CP017557">
    <property type="protein sequence ID" value="AOW04809.1"/>
    <property type="molecule type" value="Genomic_DNA"/>
</dbReference>
<dbReference type="RefSeq" id="XP_503417.1">
    <property type="nucleotide sequence ID" value="XM_503417.1"/>
</dbReference>
<sequence length="750" mass="85343">MLPLSLNAQLSKLDVEFDDDFFDEIDSGLAMASQMSKPIAPPTRADTRSIPTAKRDVRKDSARTDASETRIQADITMMAPDLNPKDAEIMYKQLDIENKELKREQTKQQDLMRLAENKLATATARHNHELAMAKKQHISVTAELEEKVKALQLEVERQNSNFAFLQQELEITNKESRSSVHKPGTQRSRSSRDHSVTNVTRESDNPRKRKISGADEWGAMLPKRAAKVATIDLNEEEEADFPDLDGPRFSKSARPTMADKRNTHRQGNGNGHKRAPSNMENETIDLIDDIDTDFNDIDVVLTTEARPKMTSKAVVFKGTNEASWKHVQSTRYADIVAEYFYTKQKIPQGEIVAETPALPFYLQDDKALDGVIKTMKDALLDNINNLNHFDMAQPFHYLREANLNVEVLNNIYTSIVAPGTHLIPAADITVLCEWVIKCRLLEDTRPLWQVDQNITPEVSEEKGRKKSSRARRAAARRRGIKPDWMNFDSTLAEQSFRTSSNFQADICYNMYATACHVVRFLRNYVELQYNQWTRGSPREKDVTSLIKMCVFLNNLSIATLRCDSMDILCTIVAEFNPDPEVTESLETKQKITPFSAKLTAPKDRFYCVGFDLNVKGYSDGMRSPSEPLIPWSKILNDLDGELVAPLRKFQILACRKVMRLFYLLWKTDFALSHISDPAYAEMWMFSEVVETLTRSLDNYSDPQLSKDCIRVLSLLKDDGIPKLTRRLFLSCLSRLQDIGIPELHTVAAMA</sequence>
<feature type="compositionally biased region" description="Basic and acidic residues" evidence="1">
    <location>
        <begin position="190"/>
        <end position="206"/>
    </location>
</feature>
<dbReference type="KEGG" id="yli:2912037"/>
<evidence type="ECO:0000256" key="1">
    <source>
        <dbReference type="SAM" id="MobiDB-lite"/>
    </source>
</evidence>
<reference evidence="2 3" key="1">
    <citation type="journal article" date="2016" name="PLoS ONE">
        <title>Sequence Assembly of Yarrowia lipolytica Strain W29/CLIB89 Shows Transposable Element Diversity.</title>
        <authorList>
            <person name="Magnan C."/>
            <person name="Yu J."/>
            <person name="Chang I."/>
            <person name="Jahn E."/>
            <person name="Kanomata Y."/>
            <person name="Wu J."/>
            <person name="Zeller M."/>
            <person name="Oakes M."/>
            <person name="Baldi P."/>
            <person name="Sandmeyer S."/>
        </authorList>
    </citation>
    <scope>NUCLEOTIDE SEQUENCE [LARGE SCALE GENOMIC DNA]</scope>
    <source>
        <strain evidence="3">CLIB89(W29)</strain>
    </source>
</reference>
<evidence type="ECO:0000313" key="3">
    <source>
        <dbReference type="Proteomes" id="UP000182444"/>
    </source>
</evidence>
<dbReference type="VEuPathDB" id="FungiDB:YALI0_E01474g"/>
<dbReference type="AlphaFoldDB" id="A0A1D8NGP9"/>
<accession>A0A1D8NGP9</accession>
<evidence type="ECO:0000313" key="2">
    <source>
        <dbReference type="EMBL" id="AOW04809.1"/>
    </source>
</evidence>
<feature type="compositionally biased region" description="Basic and acidic residues" evidence="1">
    <location>
        <begin position="53"/>
        <end position="67"/>
    </location>
</feature>
<gene>
    <name evidence="2" type="ORF">YALI1_E02046g</name>
</gene>
<dbReference type="OrthoDB" id="4086416at2759"/>
<feature type="region of interest" description="Disordered" evidence="1">
    <location>
        <begin position="237"/>
        <end position="281"/>
    </location>
</feature>
<name>A0A1D8NGP9_YARLL</name>
<feature type="region of interest" description="Disordered" evidence="1">
    <location>
        <begin position="34"/>
        <end position="67"/>
    </location>
</feature>
<dbReference type="VEuPathDB" id="FungiDB:YALI1_E02046g"/>
<feature type="region of interest" description="Disordered" evidence="1">
    <location>
        <begin position="174"/>
        <end position="216"/>
    </location>
</feature>
<proteinExistence type="predicted"/>
<dbReference type="Proteomes" id="UP000182444">
    <property type="component" value="Chromosome 1E"/>
</dbReference>
<protein>
    <submittedName>
        <fullName evidence="2">Uncharacterized protein</fullName>
    </submittedName>
</protein>